<evidence type="ECO:0000256" key="2">
    <source>
        <dbReference type="SAM" id="MobiDB-lite"/>
    </source>
</evidence>
<keyword evidence="4" id="KW-1185">Reference proteome</keyword>
<evidence type="ECO:0000256" key="1">
    <source>
        <dbReference type="SAM" id="Coils"/>
    </source>
</evidence>
<feature type="region of interest" description="Disordered" evidence="2">
    <location>
        <begin position="177"/>
        <end position="200"/>
    </location>
</feature>
<comment type="caution">
    <text evidence="3">The sequence shown here is derived from an EMBL/GenBank/DDBJ whole genome shotgun (WGS) entry which is preliminary data.</text>
</comment>
<gene>
    <name evidence="3" type="ORF">H5410_061237</name>
</gene>
<protein>
    <submittedName>
        <fullName evidence="3">Uncharacterized protein</fullName>
    </submittedName>
</protein>
<accession>A0A9J5W811</accession>
<feature type="compositionally biased region" description="Polar residues" evidence="2">
    <location>
        <begin position="183"/>
        <end position="200"/>
    </location>
</feature>
<dbReference type="EMBL" id="JACXVP010000012">
    <property type="protein sequence ID" value="KAG5571471.1"/>
    <property type="molecule type" value="Genomic_DNA"/>
</dbReference>
<evidence type="ECO:0000313" key="3">
    <source>
        <dbReference type="EMBL" id="KAG5571471.1"/>
    </source>
</evidence>
<dbReference type="Proteomes" id="UP000824120">
    <property type="component" value="Chromosome 12"/>
</dbReference>
<dbReference type="PANTHER" id="PTHR33499:SF26">
    <property type="entry name" value="DUF4216 DOMAIN-CONTAINING PROTEIN"/>
    <property type="match status" value="1"/>
</dbReference>
<feature type="coiled-coil region" evidence="1">
    <location>
        <begin position="344"/>
        <end position="385"/>
    </location>
</feature>
<keyword evidence="1" id="KW-0175">Coiled coil</keyword>
<dbReference type="PANTHER" id="PTHR33499">
    <property type="entry name" value="OS12G0282400 PROTEIN-RELATED"/>
    <property type="match status" value="1"/>
</dbReference>
<sequence length="406" mass="46611">LSIFCQSGKTLGAKTPYELEADELEQAHIYILKNCDEVLPYLEFKMKPIKTESEDSSTMKSTMRYTFVAPGAIGKGRGRGQGLKSLGEKGSMPTKKLFSQSNDLVNHYIQEIETRKTRGQGQKISTESASLGMETMHKNALTLEKENMKINIPSPACTNQVKQYTQEVKTSVIGKGLEKRSETAMSFQSTRSNSTMSSTQEMQTMDKNPLICEEDMQINTSFPPSLDQHKFEAVDMNDHRDHILGWMNELWNKWRGHLHAKYAKDKPIHQSLRTIPRGVDKKEWEWLVKEHFAFESFQAQLKEMVQVDPSLPSIEIPCIWIWGWSKGERLERWNFLKAELLSCLRSTREDNKCLNEENKSLNEENKSLNHRLSTLEDAMKEIMKMKELFVAQQSHVQPTASPISTE</sequence>
<name>A0A9J5W811_SOLCO</name>
<organism evidence="3 4">
    <name type="scientific">Solanum commersonii</name>
    <name type="common">Commerson's wild potato</name>
    <name type="synonym">Commerson's nightshade</name>
    <dbReference type="NCBI Taxonomy" id="4109"/>
    <lineage>
        <taxon>Eukaryota</taxon>
        <taxon>Viridiplantae</taxon>
        <taxon>Streptophyta</taxon>
        <taxon>Embryophyta</taxon>
        <taxon>Tracheophyta</taxon>
        <taxon>Spermatophyta</taxon>
        <taxon>Magnoliopsida</taxon>
        <taxon>eudicotyledons</taxon>
        <taxon>Gunneridae</taxon>
        <taxon>Pentapetalae</taxon>
        <taxon>asterids</taxon>
        <taxon>lamiids</taxon>
        <taxon>Solanales</taxon>
        <taxon>Solanaceae</taxon>
        <taxon>Solanoideae</taxon>
        <taxon>Solaneae</taxon>
        <taxon>Solanum</taxon>
    </lineage>
</organism>
<dbReference type="AlphaFoldDB" id="A0A9J5W811"/>
<dbReference type="OrthoDB" id="1919442at2759"/>
<reference evidence="3 4" key="1">
    <citation type="submission" date="2020-09" db="EMBL/GenBank/DDBJ databases">
        <title>De no assembly of potato wild relative species, Solanum commersonii.</title>
        <authorList>
            <person name="Cho K."/>
        </authorList>
    </citation>
    <scope>NUCLEOTIDE SEQUENCE [LARGE SCALE GENOMIC DNA]</scope>
    <source>
        <strain evidence="3">LZ3.2</strain>
        <tissue evidence="3">Leaf</tissue>
    </source>
</reference>
<proteinExistence type="predicted"/>
<evidence type="ECO:0000313" key="4">
    <source>
        <dbReference type="Proteomes" id="UP000824120"/>
    </source>
</evidence>
<feature type="non-terminal residue" evidence="3">
    <location>
        <position position="406"/>
    </location>
</feature>